<feature type="compositionally biased region" description="Basic and acidic residues" evidence="2">
    <location>
        <begin position="362"/>
        <end position="380"/>
    </location>
</feature>
<accession>A0ABR3XX35</accession>
<dbReference type="Pfam" id="PF09073">
    <property type="entry name" value="BUD22"/>
    <property type="match status" value="1"/>
</dbReference>
<organism evidence="4 5">
    <name type="scientific">Phialemonium thermophilum</name>
    <dbReference type="NCBI Taxonomy" id="223376"/>
    <lineage>
        <taxon>Eukaryota</taxon>
        <taxon>Fungi</taxon>
        <taxon>Dikarya</taxon>
        <taxon>Ascomycota</taxon>
        <taxon>Pezizomycotina</taxon>
        <taxon>Sordariomycetes</taxon>
        <taxon>Sordariomycetidae</taxon>
        <taxon>Cephalothecales</taxon>
        <taxon>Cephalothecaceae</taxon>
        <taxon>Phialemonium</taxon>
    </lineage>
</organism>
<feature type="region of interest" description="Disordered" evidence="2">
    <location>
        <begin position="147"/>
        <end position="452"/>
    </location>
</feature>
<dbReference type="PANTHER" id="PTHR23325:SF1">
    <property type="entry name" value="SERUM RESPONSE FACTOR-BINDING PROTEIN 1"/>
    <property type="match status" value="1"/>
</dbReference>
<dbReference type="Proteomes" id="UP001586593">
    <property type="component" value="Unassembled WGS sequence"/>
</dbReference>
<protein>
    <recommendedName>
        <fullName evidence="3">Bud22 domain-containing protein</fullName>
    </recommendedName>
</protein>
<evidence type="ECO:0000313" key="5">
    <source>
        <dbReference type="Proteomes" id="UP001586593"/>
    </source>
</evidence>
<keyword evidence="1" id="KW-0175">Coiled coil</keyword>
<sequence>MPKRKRTNEEAVEEKFEAFRQELFRALKTAKGFERQRLAKRVRDAKNDPAKLDRLEKEIAVLKSLDLHQSAHAHLCAALLKVKGVADSPDLPQSVKVGVPKPEISEEEKAILHNVTSALYNKKPVLEVQERAVHSICSALGVAVPDKKGRNKKDVGSKGQTRGPSPSSRGISSSPPLKMGRTRREGSSPGVESDEEAEDAISDYDAFLGGSSSDDGESILSSVEEADPMAITSDEDANTEESEFEGWSLDEDEKVPEMKDRGFVERDVSSGEGSSDEEGASIPRPTSRSAKKSPNVKGSKRSSRPTDSTFLPSLMGGYISGSESASDIDEAPAPRRNKRGQRARRAIWEKKYKDKARHLNLPRKDQGWDPRRGAVDEKPSKVPWKRGVKSPLSHQTGQQSGRSENANAEPLQTRTKPKQDNTGPLHPSWEAKRKAKEKLGNVTFQGKKITFD</sequence>
<feature type="compositionally biased region" description="Acidic residues" evidence="2">
    <location>
        <begin position="233"/>
        <end position="254"/>
    </location>
</feature>
<feature type="compositionally biased region" description="Basic and acidic residues" evidence="2">
    <location>
        <begin position="255"/>
        <end position="269"/>
    </location>
</feature>
<feature type="compositionally biased region" description="Low complexity" evidence="2">
    <location>
        <begin position="203"/>
        <end position="222"/>
    </location>
</feature>
<evidence type="ECO:0000313" key="4">
    <source>
        <dbReference type="EMBL" id="KAL1880570.1"/>
    </source>
</evidence>
<evidence type="ECO:0000256" key="1">
    <source>
        <dbReference type="ARBA" id="ARBA00023054"/>
    </source>
</evidence>
<evidence type="ECO:0000256" key="2">
    <source>
        <dbReference type="SAM" id="MobiDB-lite"/>
    </source>
</evidence>
<dbReference type="EMBL" id="JAZHXJ010000030">
    <property type="protein sequence ID" value="KAL1880570.1"/>
    <property type="molecule type" value="Genomic_DNA"/>
</dbReference>
<proteinExistence type="predicted"/>
<gene>
    <name evidence="4" type="ORF">VTK73DRAFT_5375</name>
</gene>
<feature type="compositionally biased region" description="Low complexity" evidence="2">
    <location>
        <begin position="162"/>
        <end position="176"/>
    </location>
</feature>
<comment type="caution">
    <text evidence="4">The sequence shown here is derived from an EMBL/GenBank/DDBJ whole genome shotgun (WGS) entry which is preliminary data.</text>
</comment>
<feature type="compositionally biased region" description="Acidic residues" evidence="2">
    <location>
        <begin position="192"/>
        <end position="202"/>
    </location>
</feature>
<name>A0ABR3XX35_9PEZI</name>
<feature type="compositionally biased region" description="Basic and acidic residues" evidence="2">
    <location>
        <begin position="147"/>
        <end position="156"/>
    </location>
</feature>
<feature type="compositionally biased region" description="Polar residues" evidence="2">
    <location>
        <begin position="392"/>
        <end position="414"/>
    </location>
</feature>
<dbReference type="InterPro" id="IPR037393">
    <property type="entry name" value="Bud22/SRFB1"/>
</dbReference>
<dbReference type="PANTHER" id="PTHR23325">
    <property type="entry name" value="SERUM RESPONSE FACTOR-BINDING"/>
    <property type="match status" value="1"/>
</dbReference>
<reference evidence="4 5" key="1">
    <citation type="journal article" date="2024" name="Commun. Biol.">
        <title>Comparative genomic analysis of thermophilic fungi reveals convergent evolutionary adaptations and gene losses.</title>
        <authorList>
            <person name="Steindorff A.S."/>
            <person name="Aguilar-Pontes M.V."/>
            <person name="Robinson A.J."/>
            <person name="Andreopoulos B."/>
            <person name="LaButti K."/>
            <person name="Kuo A."/>
            <person name="Mondo S."/>
            <person name="Riley R."/>
            <person name="Otillar R."/>
            <person name="Haridas S."/>
            <person name="Lipzen A."/>
            <person name="Grimwood J."/>
            <person name="Schmutz J."/>
            <person name="Clum A."/>
            <person name="Reid I.D."/>
            <person name="Moisan M.C."/>
            <person name="Butler G."/>
            <person name="Nguyen T.T.M."/>
            <person name="Dewar K."/>
            <person name="Conant G."/>
            <person name="Drula E."/>
            <person name="Henrissat B."/>
            <person name="Hansel C."/>
            <person name="Singer S."/>
            <person name="Hutchinson M.I."/>
            <person name="de Vries R.P."/>
            <person name="Natvig D.O."/>
            <person name="Powell A.J."/>
            <person name="Tsang A."/>
            <person name="Grigoriev I.V."/>
        </authorList>
    </citation>
    <scope>NUCLEOTIDE SEQUENCE [LARGE SCALE GENOMIC DNA]</scope>
    <source>
        <strain evidence="4 5">ATCC 24622</strain>
    </source>
</reference>
<keyword evidence="5" id="KW-1185">Reference proteome</keyword>
<evidence type="ECO:0000259" key="3">
    <source>
        <dbReference type="Pfam" id="PF09073"/>
    </source>
</evidence>
<dbReference type="InterPro" id="IPR015158">
    <property type="entry name" value="Bud22_dom"/>
</dbReference>
<feature type="domain" description="Bud22" evidence="3">
    <location>
        <begin position="18"/>
        <end position="452"/>
    </location>
</feature>
<feature type="compositionally biased region" description="Basic residues" evidence="2">
    <location>
        <begin position="335"/>
        <end position="345"/>
    </location>
</feature>